<dbReference type="GO" id="GO:0005175">
    <property type="term" value="F:CD27 receptor binding"/>
    <property type="evidence" value="ECO:0007669"/>
    <property type="project" value="TreeGrafter"/>
</dbReference>
<name>A0A8C4SD53_ERPCA</name>
<sequence>MFQHITAASVHSDFPLDDIIMPKRSCPWRESIPVQMKMHVTQKEVNEGVARDVNMKAVYDRTRELLYSGARSLKNINSETGEMKIVLQDQQQPLLQEPSRGQLRLGPQGKLLKTPTTHAVVDLPQSSNLACALCSRQAGACVVCAHCEKSACRNCQRCCSQCQRDYCFMCCVVNYDEQYERLLCADCPSQ</sequence>
<reference evidence="1" key="2">
    <citation type="submission" date="2025-08" db="UniProtKB">
        <authorList>
            <consortium name="Ensembl"/>
        </authorList>
    </citation>
    <scope>IDENTIFICATION</scope>
</reference>
<dbReference type="PANTHER" id="PTHR14365:SF1">
    <property type="entry name" value="APOPTOSIS REGULATORY PROTEIN SIVA"/>
    <property type="match status" value="1"/>
</dbReference>
<reference evidence="1" key="1">
    <citation type="submission" date="2021-06" db="EMBL/GenBank/DDBJ databases">
        <authorList>
            <consortium name="Wellcome Sanger Institute Data Sharing"/>
        </authorList>
    </citation>
    <scope>NUCLEOTIDE SEQUENCE [LARGE SCALE GENOMIC DNA]</scope>
</reference>
<dbReference type="Pfam" id="PF05458">
    <property type="entry name" value="Siva"/>
    <property type="match status" value="1"/>
</dbReference>
<protein>
    <recommendedName>
        <fullName evidence="3">Apoptosis regulatory protein Siva</fullName>
    </recommendedName>
</protein>
<keyword evidence="2" id="KW-1185">Reference proteome</keyword>
<organism evidence="1 2">
    <name type="scientific">Erpetoichthys calabaricus</name>
    <name type="common">Rope fish</name>
    <name type="synonym">Calamoichthys calabaricus</name>
    <dbReference type="NCBI Taxonomy" id="27687"/>
    <lineage>
        <taxon>Eukaryota</taxon>
        <taxon>Metazoa</taxon>
        <taxon>Chordata</taxon>
        <taxon>Craniata</taxon>
        <taxon>Vertebrata</taxon>
        <taxon>Euteleostomi</taxon>
        <taxon>Actinopterygii</taxon>
        <taxon>Polypteriformes</taxon>
        <taxon>Polypteridae</taxon>
        <taxon>Erpetoichthys</taxon>
    </lineage>
</organism>
<evidence type="ECO:0000313" key="1">
    <source>
        <dbReference type="Ensembl" id="ENSECRP00000015579.1"/>
    </source>
</evidence>
<evidence type="ECO:0008006" key="3">
    <source>
        <dbReference type="Google" id="ProtNLM"/>
    </source>
</evidence>
<evidence type="ECO:0000313" key="2">
    <source>
        <dbReference type="Proteomes" id="UP000694620"/>
    </source>
</evidence>
<dbReference type="AlphaFoldDB" id="A0A8C4SD53"/>
<reference evidence="1" key="3">
    <citation type="submission" date="2025-09" db="UniProtKB">
        <authorList>
            <consortium name="Ensembl"/>
        </authorList>
    </citation>
    <scope>IDENTIFICATION</scope>
</reference>
<dbReference type="Proteomes" id="UP000694620">
    <property type="component" value="Chromosome 1"/>
</dbReference>
<dbReference type="Ensembl" id="ENSECRT00000015856.1">
    <property type="protein sequence ID" value="ENSECRP00000015579.1"/>
    <property type="gene ID" value="ENSECRG00000010397.1"/>
</dbReference>
<dbReference type="GO" id="GO:0097191">
    <property type="term" value="P:extrinsic apoptotic signaling pathway"/>
    <property type="evidence" value="ECO:0007669"/>
    <property type="project" value="TreeGrafter"/>
</dbReference>
<proteinExistence type="predicted"/>
<dbReference type="InterPro" id="IPR022773">
    <property type="entry name" value="Siva"/>
</dbReference>
<dbReference type="GeneTree" id="ENSGT00390000004842"/>
<dbReference type="PANTHER" id="PTHR14365">
    <property type="entry name" value="APOPTOSIS REGULATORY PROTEIN SIVA"/>
    <property type="match status" value="1"/>
</dbReference>
<accession>A0A8C4SD53</accession>